<keyword evidence="3" id="KW-1185">Reference proteome</keyword>
<proteinExistence type="predicted"/>
<dbReference type="AlphaFoldDB" id="A0AAV9B476"/>
<gene>
    <name evidence="2" type="ORF">QJS04_geneDACA022057</name>
</gene>
<evidence type="ECO:0000313" key="2">
    <source>
        <dbReference type="EMBL" id="KAK1271111.1"/>
    </source>
</evidence>
<dbReference type="EMBL" id="JAUJYN010000005">
    <property type="protein sequence ID" value="KAK1271111.1"/>
    <property type="molecule type" value="Genomic_DNA"/>
</dbReference>
<protein>
    <submittedName>
        <fullName evidence="2">Uncharacterized protein</fullName>
    </submittedName>
</protein>
<evidence type="ECO:0000256" key="1">
    <source>
        <dbReference type="SAM" id="MobiDB-lite"/>
    </source>
</evidence>
<organism evidence="2 3">
    <name type="scientific">Acorus gramineus</name>
    <name type="common">Dwarf sweet flag</name>
    <dbReference type="NCBI Taxonomy" id="55184"/>
    <lineage>
        <taxon>Eukaryota</taxon>
        <taxon>Viridiplantae</taxon>
        <taxon>Streptophyta</taxon>
        <taxon>Embryophyta</taxon>
        <taxon>Tracheophyta</taxon>
        <taxon>Spermatophyta</taxon>
        <taxon>Magnoliopsida</taxon>
        <taxon>Liliopsida</taxon>
        <taxon>Acoraceae</taxon>
        <taxon>Acorus</taxon>
    </lineage>
</organism>
<evidence type="ECO:0000313" key="3">
    <source>
        <dbReference type="Proteomes" id="UP001179952"/>
    </source>
</evidence>
<comment type="caution">
    <text evidence="2">The sequence shown here is derived from an EMBL/GenBank/DDBJ whole genome shotgun (WGS) entry which is preliminary data.</text>
</comment>
<name>A0AAV9B476_ACOGR</name>
<dbReference type="Proteomes" id="UP001179952">
    <property type="component" value="Unassembled WGS sequence"/>
</dbReference>
<reference evidence="2" key="1">
    <citation type="journal article" date="2023" name="Nat. Commun.">
        <title>Diploid and tetraploid genomes of Acorus and the evolution of monocots.</title>
        <authorList>
            <person name="Ma L."/>
            <person name="Liu K.W."/>
            <person name="Li Z."/>
            <person name="Hsiao Y.Y."/>
            <person name="Qi Y."/>
            <person name="Fu T."/>
            <person name="Tang G.D."/>
            <person name="Zhang D."/>
            <person name="Sun W.H."/>
            <person name="Liu D.K."/>
            <person name="Li Y."/>
            <person name="Chen G.Z."/>
            <person name="Liu X.D."/>
            <person name="Liao X.Y."/>
            <person name="Jiang Y.T."/>
            <person name="Yu X."/>
            <person name="Hao Y."/>
            <person name="Huang J."/>
            <person name="Zhao X.W."/>
            <person name="Ke S."/>
            <person name="Chen Y.Y."/>
            <person name="Wu W.L."/>
            <person name="Hsu J.L."/>
            <person name="Lin Y.F."/>
            <person name="Huang M.D."/>
            <person name="Li C.Y."/>
            <person name="Huang L."/>
            <person name="Wang Z.W."/>
            <person name="Zhao X."/>
            <person name="Zhong W.Y."/>
            <person name="Peng D.H."/>
            <person name="Ahmad S."/>
            <person name="Lan S."/>
            <person name="Zhang J.S."/>
            <person name="Tsai W.C."/>
            <person name="Van de Peer Y."/>
            <person name="Liu Z.J."/>
        </authorList>
    </citation>
    <scope>NUCLEOTIDE SEQUENCE</scope>
    <source>
        <strain evidence="2">SCP</strain>
    </source>
</reference>
<accession>A0AAV9B476</accession>
<sequence length="80" mass="8630">MTDPPFSTVATTDPPIVDDSSDLYKALKISSALSGQQGCSGAVYIRRVPHKGNEHRMGATGHTNVSRGVYSKSYSKSERE</sequence>
<feature type="region of interest" description="Disordered" evidence="1">
    <location>
        <begin position="51"/>
        <end position="80"/>
    </location>
</feature>
<reference evidence="2" key="2">
    <citation type="submission" date="2023-06" db="EMBL/GenBank/DDBJ databases">
        <authorList>
            <person name="Ma L."/>
            <person name="Liu K.-W."/>
            <person name="Li Z."/>
            <person name="Hsiao Y.-Y."/>
            <person name="Qi Y."/>
            <person name="Fu T."/>
            <person name="Tang G."/>
            <person name="Zhang D."/>
            <person name="Sun W.-H."/>
            <person name="Liu D.-K."/>
            <person name="Li Y."/>
            <person name="Chen G.-Z."/>
            <person name="Liu X.-D."/>
            <person name="Liao X.-Y."/>
            <person name="Jiang Y.-T."/>
            <person name="Yu X."/>
            <person name="Hao Y."/>
            <person name="Huang J."/>
            <person name="Zhao X.-W."/>
            <person name="Ke S."/>
            <person name="Chen Y.-Y."/>
            <person name="Wu W.-L."/>
            <person name="Hsu J.-L."/>
            <person name="Lin Y.-F."/>
            <person name="Huang M.-D."/>
            <person name="Li C.-Y."/>
            <person name="Huang L."/>
            <person name="Wang Z.-W."/>
            <person name="Zhao X."/>
            <person name="Zhong W.-Y."/>
            <person name="Peng D.-H."/>
            <person name="Ahmad S."/>
            <person name="Lan S."/>
            <person name="Zhang J.-S."/>
            <person name="Tsai W.-C."/>
            <person name="Van De Peer Y."/>
            <person name="Liu Z.-J."/>
        </authorList>
    </citation>
    <scope>NUCLEOTIDE SEQUENCE</scope>
    <source>
        <strain evidence="2">SCP</strain>
        <tissue evidence="2">Leaves</tissue>
    </source>
</reference>